<protein>
    <recommendedName>
        <fullName evidence="3">YCII-related domain-containing protein</fullName>
    </recommendedName>
</protein>
<organism evidence="1 2">
    <name type="scientific">Nocardia tenerifensis</name>
    <dbReference type="NCBI Taxonomy" id="228006"/>
    <lineage>
        <taxon>Bacteria</taxon>
        <taxon>Bacillati</taxon>
        <taxon>Actinomycetota</taxon>
        <taxon>Actinomycetes</taxon>
        <taxon>Mycobacteriales</taxon>
        <taxon>Nocardiaceae</taxon>
        <taxon>Nocardia</taxon>
    </lineage>
</organism>
<accession>A0A318JT79</accession>
<sequence length="126" mass="13782">MASPPHLRDEIEDSLSTTVTDEQIRQLAESAKPYSVAILRWGPQRHRDGAEAIELEHQRRMVSLRADGVIAILCPVLSDTTAGIAIMTVPPDEAQHLMDADPCVQADMILCEVHPCLSFPGDTLPS</sequence>
<dbReference type="AlphaFoldDB" id="A0A318JT79"/>
<proteinExistence type="predicted"/>
<comment type="caution">
    <text evidence="1">The sequence shown here is derived from an EMBL/GenBank/DDBJ whole genome shotgun (WGS) entry which is preliminary data.</text>
</comment>
<gene>
    <name evidence="1" type="ORF">DFR70_12387</name>
</gene>
<name>A0A318JT79_9NOCA</name>
<dbReference type="Proteomes" id="UP000247569">
    <property type="component" value="Unassembled WGS sequence"/>
</dbReference>
<evidence type="ECO:0008006" key="3">
    <source>
        <dbReference type="Google" id="ProtNLM"/>
    </source>
</evidence>
<reference evidence="1 2" key="1">
    <citation type="submission" date="2018-05" db="EMBL/GenBank/DDBJ databases">
        <title>Genomic Encyclopedia of Type Strains, Phase IV (KMG-IV): sequencing the most valuable type-strain genomes for metagenomic binning, comparative biology and taxonomic classification.</title>
        <authorList>
            <person name="Goeker M."/>
        </authorList>
    </citation>
    <scope>NUCLEOTIDE SEQUENCE [LARGE SCALE GENOMIC DNA]</scope>
    <source>
        <strain evidence="1 2">DSM 44704</strain>
    </source>
</reference>
<evidence type="ECO:0000313" key="2">
    <source>
        <dbReference type="Proteomes" id="UP000247569"/>
    </source>
</evidence>
<dbReference type="EMBL" id="QJKF01000023">
    <property type="protein sequence ID" value="PXX54793.1"/>
    <property type="molecule type" value="Genomic_DNA"/>
</dbReference>
<keyword evidence="2" id="KW-1185">Reference proteome</keyword>
<evidence type="ECO:0000313" key="1">
    <source>
        <dbReference type="EMBL" id="PXX54793.1"/>
    </source>
</evidence>